<dbReference type="RefSeq" id="WP_379682365.1">
    <property type="nucleotide sequence ID" value="NZ_JBHLYW010000006.1"/>
</dbReference>
<comment type="caution">
    <text evidence="2">The sequence shown here is derived from an EMBL/GenBank/DDBJ whole genome shotgun (WGS) entry which is preliminary data.</text>
</comment>
<accession>A0ABV6BLZ1</accession>
<keyword evidence="3" id="KW-1185">Reference proteome</keyword>
<feature type="domain" description="Insertion element IS1 protein InsA helix-turn-helix" evidence="1">
    <location>
        <begin position="9"/>
        <end position="44"/>
    </location>
</feature>
<dbReference type="EMBL" id="JBHLYW010000006">
    <property type="protein sequence ID" value="MFC0076441.1"/>
    <property type="molecule type" value="Genomic_DNA"/>
</dbReference>
<protein>
    <submittedName>
        <fullName evidence="2">IS1-like element transposase</fullName>
    </submittedName>
</protein>
<evidence type="ECO:0000313" key="2">
    <source>
        <dbReference type="EMBL" id="MFC0076441.1"/>
    </source>
</evidence>
<evidence type="ECO:0000313" key="3">
    <source>
        <dbReference type="Proteomes" id="UP001589734"/>
    </source>
</evidence>
<dbReference type="Proteomes" id="UP001589734">
    <property type="component" value="Unassembled WGS sequence"/>
</dbReference>
<evidence type="ECO:0000259" key="1">
    <source>
        <dbReference type="Pfam" id="PF12759"/>
    </source>
</evidence>
<reference evidence="2 3" key="1">
    <citation type="submission" date="2024-09" db="EMBL/GenBank/DDBJ databases">
        <authorList>
            <person name="Sun Q."/>
            <person name="Mori K."/>
        </authorList>
    </citation>
    <scope>NUCLEOTIDE SEQUENCE [LARGE SCALE GENOMIC DNA]</scope>
    <source>
        <strain evidence="2 3">CGMCC 1.12926</strain>
    </source>
</reference>
<organism evidence="2 3">
    <name type="scientific">Flavobacterium procerum</name>
    <dbReference type="NCBI Taxonomy" id="1455569"/>
    <lineage>
        <taxon>Bacteria</taxon>
        <taxon>Pseudomonadati</taxon>
        <taxon>Bacteroidota</taxon>
        <taxon>Flavobacteriia</taxon>
        <taxon>Flavobacteriales</taxon>
        <taxon>Flavobacteriaceae</taxon>
        <taxon>Flavobacterium</taxon>
    </lineage>
</organism>
<sequence length="46" mass="5291">MWSPFYKNYTNQAYKSDINQNIIQLTKQGLGIRSTARILKISATTL</sequence>
<proteinExistence type="predicted"/>
<dbReference type="InterPro" id="IPR024431">
    <property type="entry name" value="InsA_HTH_dom"/>
</dbReference>
<dbReference type="Pfam" id="PF12759">
    <property type="entry name" value="HTH_Tnp_IS1"/>
    <property type="match status" value="1"/>
</dbReference>
<name>A0ABV6BLZ1_9FLAO</name>
<gene>
    <name evidence="2" type="ORF">ACFFLS_05280</name>
</gene>